<organism evidence="1">
    <name type="scientific">hydrothermal vent metagenome</name>
    <dbReference type="NCBI Taxonomy" id="652676"/>
    <lineage>
        <taxon>unclassified sequences</taxon>
        <taxon>metagenomes</taxon>
        <taxon>ecological metagenomes</taxon>
    </lineage>
</organism>
<reference evidence="1" key="1">
    <citation type="submission" date="2018-06" db="EMBL/GenBank/DDBJ databases">
        <authorList>
            <person name="Zhirakovskaya E."/>
        </authorList>
    </citation>
    <scope>NUCLEOTIDE SEQUENCE</scope>
</reference>
<dbReference type="GO" id="GO:0009264">
    <property type="term" value="P:deoxyribonucleotide catabolic process"/>
    <property type="evidence" value="ECO:0007669"/>
    <property type="project" value="InterPro"/>
</dbReference>
<dbReference type="InterPro" id="IPR010708">
    <property type="entry name" value="5'(3')-deoxyribonucleotidase"/>
</dbReference>
<dbReference type="InterPro" id="IPR023214">
    <property type="entry name" value="HAD_sf"/>
</dbReference>
<dbReference type="AlphaFoldDB" id="A0A3B0VCV9"/>
<evidence type="ECO:0008006" key="2">
    <source>
        <dbReference type="Google" id="ProtNLM"/>
    </source>
</evidence>
<dbReference type="InterPro" id="IPR052419">
    <property type="entry name" value="5_3-deoxyribonucleotidase-like"/>
</dbReference>
<dbReference type="EMBL" id="UOEY01000028">
    <property type="protein sequence ID" value="VAW36742.1"/>
    <property type="molecule type" value="Genomic_DNA"/>
</dbReference>
<gene>
    <name evidence="1" type="ORF">MNBD_DELTA04-1443</name>
</gene>
<dbReference type="PANTHER" id="PTHR35134:SF2">
    <property type="entry name" value="NUCLEOTIDASE YQFW-RELATED"/>
    <property type="match status" value="1"/>
</dbReference>
<proteinExistence type="predicted"/>
<dbReference type="Gene3D" id="3.40.50.1000">
    <property type="entry name" value="HAD superfamily/HAD-like"/>
    <property type="match status" value="1"/>
</dbReference>
<sequence>MNKINPARLGFDFDGVVADTAEAFIRLSCEEYGDCSFSLADITSFEVERCLDMNPELVATIFGRILVDPVGIGLKPMPGAVRVLEELTGYATVTLVTARPDPEPIRTWFESLTDAATSDGIRIVAMGTHDDKPRHIKGYGIEYFIDDRAETCLQLEQAGINPIVFSQPWNQGRHSFKSVANWREIRDLCFDREQATP</sequence>
<accession>A0A3B0VCV9</accession>
<dbReference type="Pfam" id="PF06941">
    <property type="entry name" value="NT5C"/>
    <property type="match status" value="1"/>
</dbReference>
<protein>
    <recommendedName>
        <fullName evidence="2">Haloacid dehalogenase</fullName>
    </recommendedName>
</protein>
<name>A0A3B0VCV9_9ZZZZ</name>
<dbReference type="SUPFAM" id="SSF56784">
    <property type="entry name" value="HAD-like"/>
    <property type="match status" value="1"/>
</dbReference>
<evidence type="ECO:0000313" key="1">
    <source>
        <dbReference type="EMBL" id="VAW36742.1"/>
    </source>
</evidence>
<dbReference type="PANTHER" id="PTHR35134">
    <property type="entry name" value="NUCLEOTIDASE YQFW-RELATED"/>
    <property type="match status" value="1"/>
</dbReference>
<dbReference type="InterPro" id="IPR036412">
    <property type="entry name" value="HAD-like_sf"/>
</dbReference>
<dbReference type="GO" id="GO:0008253">
    <property type="term" value="F:5'-nucleotidase activity"/>
    <property type="evidence" value="ECO:0007669"/>
    <property type="project" value="InterPro"/>
</dbReference>